<dbReference type="Proteomes" id="UP000324897">
    <property type="component" value="Unassembled WGS sequence"/>
</dbReference>
<evidence type="ECO:0000313" key="1">
    <source>
        <dbReference type="EMBL" id="TVU33888.1"/>
    </source>
</evidence>
<dbReference type="OrthoDB" id="687092at2759"/>
<feature type="non-terminal residue" evidence="1">
    <location>
        <position position="1"/>
    </location>
</feature>
<sequence length="232" mass="25280">MILAVGDGNAEFQFCAPTLVATKDQQPDIMPLFAFLISCSVIESSASILKNMRNAKRGGGDPPRNFCKNSTAFKNEGISGDLLRDSKQDVWTGLSDGLKSYMSKSVASIALFNGDKILFSCSGIAMEHQFCTKFLTTATLVRALNATNKYHNDLKIQVRLDGTKLYDGYIGEYDLDNDFAVVNAYHVRDVQVGPFQSALENLPHGVVFAVGRDTSGEIMVETVELSGDSMVL</sequence>
<evidence type="ECO:0000313" key="2">
    <source>
        <dbReference type="Proteomes" id="UP000324897"/>
    </source>
</evidence>
<gene>
    <name evidence="1" type="ORF">EJB05_15702</name>
</gene>
<name>A0A5J9VDX5_9POAL</name>
<comment type="caution">
    <text evidence="1">The sequence shown here is derived from an EMBL/GenBank/DDBJ whole genome shotgun (WGS) entry which is preliminary data.</text>
</comment>
<dbReference type="Gramene" id="TVU33888">
    <property type="protein sequence ID" value="TVU33888"/>
    <property type="gene ID" value="EJB05_15702"/>
</dbReference>
<accession>A0A5J9VDX5</accession>
<dbReference type="InterPro" id="IPR009003">
    <property type="entry name" value="Peptidase_S1_PA"/>
</dbReference>
<dbReference type="EMBL" id="RWGY01000009">
    <property type="protein sequence ID" value="TVU33888.1"/>
    <property type="molecule type" value="Genomic_DNA"/>
</dbReference>
<reference evidence="1 2" key="1">
    <citation type="journal article" date="2019" name="Sci. Rep.">
        <title>A high-quality genome of Eragrostis curvula grass provides insights into Poaceae evolution and supports new strategies to enhance forage quality.</title>
        <authorList>
            <person name="Carballo J."/>
            <person name="Santos B.A.C.M."/>
            <person name="Zappacosta D."/>
            <person name="Garbus I."/>
            <person name="Selva J.P."/>
            <person name="Gallo C.A."/>
            <person name="Diaz A."/>
            <person name="Albertini E."/>
            <person name="Caccamo M."/>
            <person name="Echenique V."/>
        </authorList>
    </citation>
    <scope>NUCLEOTIDE SEQUENCE [LARGE SCALE GENOMIC DNA]</scope>
    <source>
        <strain evidence="2">cv. Victoria</strain>
        <tissue evidence="1">Leaf</tissue>
    </source>
</reference>
<keyword evidence="2" id="KW-1185">Reference proteome</keyword>
<dbReference type="PANTHER" id="PTHR18868">
    <property type="entry name" value="OS07G0665300 PROTEIN-RELATED"/>
    <property type="match status" value="1"/>
</dbReference>
<dbReference type="SUPFAM" id="SSF50494">
    <property type="entry name" value="Trypsin-like serine proteases"/>
    <property type="match status" value="1"/>
</dbReference>
<dbReference type="PANTHER" id="PTHR18868:SF49">
    <property type="entry name" value="OS11G0147200 PROTEIN"/>
    <property type="match status" value="1"/>
</dbReference>
<dbReference type="AlphaFoldDB" id="A0A5J9VDX5"/>
<organism evidence="1 2">
    <name type="scientific">Eragrostis curvula</name>
    <name type="common">weeping love grass</name>
    <dbReference type="NCBI Taxonomy" id="38414"/>
    <lineage>
        <taxon>Eukaryota</taxon>
        <taxon>Viridiplantae</taxon>
        <taxon>Streptophyta</taxon>
        <taxon>Embryophyta</taxon>
        <taxon>Tracheophyta</taxon>
        <taxon>Spermatophyta</taxon>
        <taxon>Magnoliopsida</taxon>
        <taxon>Liliopsida</taxon>
        <taxon>Poales</taxon>
        <taxon>Poaceae</taxon>
        <taxon>PACMAD clade</taxon>
        <taxon>Chloridoideae</taxon>
        <taxon>Eragrostideae</taxon>
        <taxon>Eragrostidinae</taxon>
        <taxon>Eragrostis</taxon>
    </lineage>
</organism>
<proteinExistence type="predicted"/>
<protein>
    <submittedName>
        <fullName evidence="1">Uncharacterized protein</fullName>
    </submittedName>
</protein>